<evidence type="ECO:0000313" key="1">
    <source>
        <dbReference type="EMBL" id="ADD96194.1"/>
    </source>
</evidence>
<organism evidence="1">
    <name type="scientific">uncultured organism MedDCM-OCT-S05-C26</name>
    <dbReference type="NCBI Taxonomy" id="743623"/>
    <lineage>
        <taxon>unclassified sequences</taxon>
        <taxon>environmental samples</taxon>
    </lineage>
</organism>
<accession>D6PKE3</accession>
<reference evidence="1" key="1">
    <citation type="journal article" date="2010" name="ISME J.">
        <title>Metagenome of the Mediterranean deep chlorophyll maximum studied by direct and fosmid library 454 pyrosequencing.</title>
        <authorList>
            <person name="Ghai R."/>
            <person name="Martin-Cuadrado A.B."/>
            <person name="Molto A.G."/>
            <person name="Heredia I.G."/>
            <person name="Cabrera R."/>
            <person name="Martin J."/>
            <person name="Verdu M."/>
            <person name="Deschamps P."/>
            <person name="Moreira D."/>
            <person name="Lopez-Garcia P."/>
            <person name="Mira A."/>
            <person name="Rodriguez-Valera F."/>
        </authorList>
    </citation>
    <scope>NUCLEOTIDE SEQUENCE</scope>
</reference>
<sequence length="196" mass="22678">MWRGDWVLHNVSEVVSHDMSPFAKDAMEKHRHGPDGWELRGRVLHRVLQAHLENQPSVHEDRWDPWIEPLLSDPLFQGIETLATEYLLVDRYRSVCGSCDFVIRHKDDPTFVILGDLKTVSSKKAVSSRKSPLAQLGAYARMWQQWHPKVRITECITVISGPEKCKVRRHSPEDDCIPAWEECWGKFQALQPVADF</sequence>
<evidence type="ECO:0008006" key="2">
    <source>
        <dbReference type="Google" id="ProtNLM"/>
    </source>
</evidence>
<dbReference type="AlphaFoldDB" id="D6PKE3"/>
<protein>
    <recommendedName>
        <fullName evidence="2">PD-(D/E)XK endonuclease-like domain-containing protein</fullName>
    </recommendedName>
</protein>
<proteinExistence type="predicted"/>
<name>D6PKE3_9ZZZZ</name>
<dbReference type="EMBL" id="GU943124">
    <property type="protein sequence ID" value="ADD96194.1"/>
    <property type="molecule type" value="Genomic_DNA"/>
</dbReference>